<feature type="transmembrane region" description="Helical" evidence="7">
    <location>
        <begin position="42"/>
        <end position="63"/>
    </location>
</feature>
<keyword evidence="5 7" id="KW-1133">Transmembrane helix</keyword>
<sequence length="413" mass="46040">MADLFRNRSFVFIWLGQAASGLGGQFATFIMSWMAYEITESLVVLGSIVAVEMFTSIFIQLCTAPYLDRWDRKKVMVLSEWLRAFAFLIPTVLFAFETLHIWHLYITAILIGVAEPLYRPSSMIYIAEILPKNRLNNGNAILEGTMQTMILVGPPLAGVILQFFGAQVVLYVLVGIMGGTGLLLLQLTSLKAEAMPVKVNWYKQFAEGIHFYRMNKVFLGLGLLIMIFNMGFAALSSMFLPFITKDIGGTSFQYGLFTSFLSFGMLLASLITGLKKEQDNRRIIMLSSYMIAGVFIGLLGIFQSFSILSICIFCVGFCSIIFSINNTTLYQKYVPSHLRGRVFAVRILLSQIGIPIGALFGGNFADYFGIAILFSVMGVLIILVAIIAFFLPVFHQLDKNTLSPISQKQTFTQ</sequence>
<accession>A0AA95SAI6</accession>
<feature type="transmembrane region" description="Helical" evidence="7">
    <location>
        <begin position="283"/>
        <end position="301"/>
    </location>
</feature>
<name>A0AA95SAI6_9BACI</name>
<dbReference type="KEGG" id="nnv:QNH39_24960"/>
<evidence type="ECO:0000256" key="3">
    <source>
        <dbReference type="ARBA" id="ARBA00022475"/>
    </source>
</evidence>
<feature type="transmembrane region" description="Helical" evidence="7">
    <location>
        <begin position="170"/>
        <end position="188"/>
    </location>
</feature>
<evidence type="ECO:0000256" key="6">
    <source>
        <dbReference type="ARBA" id="ARBA00023136"/>
    </source>
</evidence>
<feature type="domain" description="Major facilitator superfamily (MFS) profile" evidence="8">
    <location>
        <begin position="215"/>
        <end position="413"/>
    </location>
</feature>
<feature type="transmembrane region" description="Helical" evidence="7">
    <location>
        <begin position="342"/>
        <end position="361"/>
    </location>
</feature>
<comment type="subcellular location">
    <subcellularLocation>
        <location evidence="1">Cell membrane</location>
        <topology evidence="1">Multi-pass membrane protein</topology>
    </subcellularLocation>
</comment>
<dbReference type="CDD" id="cd06173">
    <property type="entry name" value="MFS_MefA_like"/>
    <property type="match status" value="1"/>
</dbReference>
<feature type="transmembrane region" description="Helical" evidence="7">
    <location>
        <begin position="217"/>
        <end position="240"/>
    </location>
</feature>
<dbReference type="Pfam" id="PF05977">
    <property type="entry name" value="MFS_3"/>
    <property type="match status" value="1"/>
</dbReference>
<dbReference type="RefSeq" id="WP_066092865.1">
    <property type="nucleotide sequence ID" value="NZ_CP126114.1"/>
</dbReference>
<protein>
    <submittedName>
        <fullName evidence="9">MFS transporter</fullName>
    </submittedName>
</protein>
<keyword evidence="2" id="KW-0813">Transport</keyword>
<keyword evidence="6 7" id="KW-0472">Membrane</keyword>
<dbReference type="InterPro" id="IPR020846">
    <property type="entry name" value="MFS_dom"/>
</dbReference>
<dbReference type="EMBL" id="CP126114">
    <property type="protein sequence ID" value="WHY85812.1"/>
    <property type="molecule type" value="Genomic_DNA"/>
</dbReference>
<dbReference type="SUPFAM" id="SSF103473">
    <property type="entry name" value="MFS general substrate transporter"/>
    <property type="match status" value="1"/>
</dbReference>
<dbReference type="InterPro" id="IPR010290">
    <property type="entry name" value="TM_effector"/>
</dbReference>
<feature type="transmembrane region" description="Helical" evidence="7">
    <location>
        <begin position="252"/>
        <end position="271"/>
    </location>
</feature>
<dbReference type="PANTHER" id="PTHR23513">
    <property type="entry name" value="INTEGRAL MEMBRANE EFFLUX PROTEIN-RELATED"/>
    <property type="match status" value="1"/>
</dbReference>
<keyword evidence="10" id="KW-1185">Reference proteome</keyword>
<dbReference type="GO" id="GO:0022857">
    <property type="term" value="F:transmembrane transporter activity"/>
    <property type="evidence" value="ECO:0007669"/>
    <property type="project" value="InterPro"/>
</dbReference>
<evidence type="ECO:0000256" key="5">
    <source>
        <dbReference type="ARBA" id="ARBA00022989"/>
    </source>
</evidence>
<evidence type="ECO:0000259" key="8">
    <source>
        <dbReference type="PROSITE" id="PS50850"/>
    </source>
</evidence>
<evidence type="ECO:0000256" key="1">
    <source>
        <dbReference type="ARBA" id="ARBA00004651"/>
    </source>
</evidence>
<keyword evidence="3" id="KW-1003">Cell membrane</keyword>
<evidence type="ECO:0000313" key="9">
    <source>
        <dbReference type="EMBL" id="WHY85812.1"/>
    </source>
</evidence>
<dbReference type="GO" id="GO:0005886">
    <property type="term" value="C:plasma membrane"/>
    <property type="evidence" value="ECO:0007669"/>
    <property type="project" value="UniProtKB-SubCell"/>
</dbReference>
<organism evidence="9 10">
    <name type="scientific">Neobacillus novalis</name>
    <dbReference type="NCBI Taxonomy" id="220687"/>
    <lineage>
        <taxon>Bacteria</taxon>
        <taxon>Bacillati</taxon>
        <taxon>Bacillota</taxon>
        <taxon>Bacilli</taxon>
        <taxon>Bacillales</taxon>
        <taxon>Bacillaceae</taxon>
        <taxon>Neobacillus</taxon>
    </lineage>
</organism>
<reference evidence="9" key="1">
    <citation type="submission" date="2023-05" db="EMBL/GenBank/DDBJ databases">
        <title>Comparative genomics of Bacillaceae isolates and their secondary metabolite potential.</title>
        <authorList>
            <person name="Song L."/>
            <person name="Nielsen L.J."/>
            <person name="Mohite O."/>
            <person name="Xu X."/>
            <person name="Weber T."/>
            <person name="Kovacs A.T."/>
        </authorList>
    </citation>
    <scope>NUCLEOTIDE SEQUENCE</scope>
    <source>
        <strain evidence="9">XLM17</strain>
    </source>
</reference>
<dbReference type="Proteomes" id="UP001178288">
    <property type="component" value="Chromosome"/>
</dbReference>
<dbReference type="AlphaFoldDB" id="A0AA95SAI6"/>
<dbReference type="PROSITE" id="PS50850">
    <property type="entry name" value="MFS"/>
    <property type="match status" value="1"/>
</dbReference>
<feature type="transmembrane region" description="Helical" evidence="7">
    <location>
        <begin position="12"/>
        <end position="36"/>
    </location>
</feature>
<dbReference type="PANTHER" id="PTHR23513:SF6">
    <property type="entry name" value="MAJOR FACILITATOR SUPERFAMILY ASSOCIATED DOMAIN-CONTAINING PROTEIN"/>
    <property type="match status" value="1"/>
</dbReference>
<evidence type="ECO:0000256" key="2">
    <source>
        <dbReference type="ARBA" id="ARBA00022448"/>
    </source>
</evidence>
<feature type="transmembrane region" description="Helical" evidence="7">
    <location>
        <begin position="367"/>
        <end position="394"/>
    </location>
</feature>
<dbReference type="Gene3D" id="1.20.1250.20">
    <property type="entry name" value="MFS general substrate transporter like domains"/>
    <property type="match status" value="1"/>
</dbReference>
<evidence type="ECO:0000256" key="4">
    <source>
        <dbReference type="ARBA" id="ARBA00022692"/>
    </source>
</evidence>
<feature type="transmembrane region" description="Helical" evidence="7">
    <location>
        <begin position="307"/>
        <end position="330"/>
    </location>
</feature>
<proteinExistence type="predicted"/>
<dbReference type="InterPro" id="IPR036259">
    <property type="entry name" value="MFS_trans_sf"/>
</dbReference>
<gene>
    <name evidence="9" type="ORF">QNH39_24960</name>
</gene>
<keyword evidence="4 7" id="KW-0812">Transmembrane</keyword>
<feature type="transmembrane region" description="Helical" evidence="7">
    <location>
        <begin position="75"/>
        <end position="96"/>
    </location>
</feature>
<evidence type="ECO:0000256" key="7">
    <source>
        <dbReference type="SAM" id="Phobius"/>
    </source>
</evidence>
<evidence type="ECO:0000313" key="10">
    <source>
        <dbReference type="Proteomes" id="UP001178288"/>
    </source>
</evidence>